<reference evidence="9 10" key="1">
    <citation type="submission" date="2024-01" db="EMBL/GenBank/DDBJ databases">
        <title>Genome assemblies of Stephania.</title>
        <authorList>
            <person name="Yang L."/>
        </authorList>
    </citation>
    <scope>NUCLEOTIDE SEQUENCE [LARGE SCALE GENOMIC DNA]</scope>
    <source>
        <strain evidence="9">QJT</strain>
        <tissue evidence="9">Leaf</tissue>
    </source>
</reference>
<dbReference type="InterPro" id="IPR002182">
    <property type="entry name" value="NB-ARC"/>
</dbReference>
<keyword evidence="2" id="KW-0677">Repeat</keyword>
<evidence type="ECO:0000259" key="7">
    <source>
        <dbReference type="Pfam" id="PF23559"/>
    </source>
</evidence>
<evidence type="ECO:0008006" key="11">
    <source>
        <dbReference type="Google" id="ProtNLM"/>
    </source>
</evidence>
<feature type="domain" description="Disease resistance protein winged helix" evidence="7">
    <location>
        <begin position="481"/>
        <end position="561"/>
    </location>
</feature>
<dbReference type="InterPro" id="IPR050905">
    <property type="entry name" value="Plant_NBS-LRR"/>
</dbReference>
<dbReference type="SUPFAM" id="SSF52540">
    <property type="entry name" value="P-loop containing nucleoside triphosphate hydrolases"/>
    <property type="match status" value="1"/>
</dbReference>
<dbReference type="SUPFAM" id="SSF52058">
    <property type="entry name" value="L domain-like"/>
    <property type="match status" value="1"/>
</dbReference>
<dbReference type="GO" id="GO:0006952">
    <property type="term" value="P:defense response"/>
    <property type="evidence" value="ECO:0007669"/>
    <property type="project" value="UniProtKB-KW"/>
</dbReference>
<dbReference type="Gene3D" id="1.10.10.10">
    <property type="entry name" value="Winged helix-like DNA-binding domain superfamily/Winged helix DNA-binding domain"/>
    <property type="match status" value="1"/>
</dbReference>
<gene>
    <name evidence="9" type="ORF">Sjap_024391</name>
</gene>
<dbReference type="PANTHER" id="PTHR33463">
    <property type="entry name" value="NB-ARC DOMAIN-CONTAINING PROTEIN-RELATED"/>
    <property type="match status" value="1"/>
</dbReference>
<dbReference type="Gene3D" id="3.40.50.300">
    <property type="entry name" value="P-loop containing nucleotide triphosphate hydrolases"/>
    <property type="match status" value="1"/>
</dbReference>
<evidence type="ECO:0000256" key="4">
    <source>
        <dbReference type="ARBA" id="ARBA00022840"/>
    </source>
</evidence>
<dbReference type="Gene3D" id="3.80.10.10">
    <property type="entry name" value="Ribonuclease Inhibitor"/>
    <property type="match status" value="1"/>
</dbReference>
<accession>A0AAP0HLF9</accession>
<organism evidence="9 10">
    <name type="scientific">Stephania japonica</name>
    <dbReference type="NCBI Taxonomy" id="461633"/>
    <lineage>
        <taxon>Eukaryota</taxon>
        <taxon>Viridiplantae</taxon>
        <taxon>Streptophyta</taxon>
        <taxon>Embryophyta</taxon>
        <taxon>Tracheophyta</taxon>
        <taxon>Spermatophyta</taxon>
        <taxon>Magnoliopsida</taxon>
        <taxon>Ranunculales</taxon>
        <taxon>Menispermaceae</taxon>
        <taxon>Menispermoideae</taxon>
        <taxon>Cissampelideae</taxon>
        <taxon>Stephania</taxon>
    </lineage>
</organism>
<dbReference type="Pfam" id="PF00931">
    <property type="entry name" value="NB-ARC"/>
    <property type="match status" value="1"/>
</dbReference>
<dbReference type="PANTHER" id="PTHR33463:SF221">
    <property type="entry name" value="LEUCINE-RICH REPEAT DOMAIN, L DOMAIN-CONTAINING PROTEIN"/>
    <property type="match status" value="1"/>
</dbReference>
<evidence type="ECO:0000256" key="3">
    <source>
        <dbReference type="ARBA" id="ARBA00022821"/>
    </source>
</evidence>
<evidence type="ECO:0000259" key="8">
    <source>
        <dbReference type="Pfam" id="PF23598"/>
    </source>
</evidence>
<protein>
    <recommendedName>
        <fullName evidence="11">AAA+ ATPase domain-containing protein</fullName>
    </recommendedName>
</protein>
<feature type="compositionally biased region" description="Basic and acidic residues" evidence="5">
    <location>
        <begin position="1"/>
        <end position="34"/>
    </location>
</feature>
<dbReference type="Pfam" id="PF23598">
    <property type="entry name" value="LRR_14"/>
    <property type="match status" value="1"/>
</dbReference>
<dbReference type="InterPro" id="IPR032675">
    <property type="entry name" value="LRR_dom_sf"/>
</dbReference>
<proteinExistence type="inferred from homology"/>
<feature type="domain" description="Disease resistance R13L4/SHOC-2-like LRR" evidence="8">
    <location>
        <begin position="634"/>
        <end position="779"/>
    </location>
</feature>
<keyword evidence="4" id="KW-0067">ATP-binding</keyword>
<feature type="domain" description="NB-ARC" evidence="6">
    <location>
        <begin position="224"/>
        <end position="393"/>
    </location>
</feature>
<evidence type="ECO:0000256" key="1">
    <source>
        <dbReference type="ARBA" id="ARBA00008894"/>
    </source>
</evidence>
<dbReference type="InterPro" id="IPR042197">
    <property type="entry name" value="Apaf_helical"/>
</dbReference>
<keyword evidence="10" id="KW-1185">Reference proteome</keyword>
<keyword evidence="4" id="KW-0547">Nucleotide-binding</keyword>
<name>A0AAP0HLF9_9MAGN</name>
<dbReference type="InterPro" id="IPR036388">
    <property type="entry name" value="WH-like_DNA-bd_sf"/>
</dbReference>
<dbReference type="Gene3D" id="1.10.8.430">
    <property type="entry name" value="Helical domain of apoptotic protease-activating factors"/>
    <property type="match status" value="1"/>
</dbReference>
<dbReference type="FunFam" id="1.10.8.430:FF:000003">
    <property type="entry name" value="Probable disease resistance protein At5g66910"/>
    <property type="match status" value="1"/>
</dbReference>
<dbReference type="Proteomes" id="UP001417504">
    <property type="component" value="Unassembled WGS sequence"/>
</dbReference>
<evidence type="ECO:0000256" key="2">
    <source>
        <dbReference type="ARBA" id="ARBA00022737"/>
    </source>
</evidence>
<evidence type="ECO:0000313" key="9">
    <source>
        <dbReference type="EMBL" id="KAK9091214.1"/>
    </source>
</evidence>
<dbReference type="EMBL" id="JBBNAE010000010">
    <property type="protein sequence ID" value="KAK9091214.1"/>
    <property type="molecule type" value="Genomic_DNA"/>
</dbReference>
<dbReference type="FunFam" id="1.10.10.10:FF:000322">
    <property type="entry name" value="Probable disease resistance protein At1g63360"/>
    <property type="match status" value="1"/>
</dbReference>
<comment type="similarity">
    <text evidence="1">Belongs to the disease resistance NB-LRR family.</text>
</comment>
<dbReference type="GO" id="GO:0043531">
    <property type="term" value="F:ADP binding"/>
    <property type="evidence" value="ECO:0007669"/>
    <property type="project" value="InterPro"/>
</dbReference>
<evidence type="ECO:0000256" key="5">
    <source>
        <dbReference type="SAM" id="MobiDB-lite"/>
    </source>
</evidence>
<keyword evidence="3" id="KW-0611">Plant defense</keyword>
<dbReference type="GO" id="GO:0005524">
    <property type="term" value="F:ATP binding"/>
    <property type="evidence" value="ECO:0007669"/>
    <property type="project" value="UniProtKB-KW"/>
</dbReference>
<dbReference type="InterPro" id="IPR058922">
    <property type="entry name" value="WHD_DRP"/>
</dbReference>
<dbReference type="AlphaFoldDB" id="A0AAP0HLF9"/>
<comment type="caution">
    <text evidence="9">The sequence shown here is derived from an EMBL/GenBank/DDBJ whole genome shotgun (WGS) entry which is preliminary data.</text>
</comment>
<evidence type="ECO:0000259" key="6">
    <source>
        <dbReference type="Pfam" id="PF00931"/>
    </source>
</evidence>
<dbReference type="Pfam" id="PF23559">
    <property type="entry name" value="WHD_DRP"/>
    <property type="match status" value="1"/>
</dbReference>
<dbReference type="InterPro" id="IPR055414">
    <property type="entry name" value="LRR_R13L4/SHOC2-like"/>
</dbReference>
<sequence length="959" mass="110156">MEEKERERERRLGDDYRLPPRTSELSKKERERERRLGRRLSSPSSDVRALENSAEIVNVLTHRFVKSIVFPIESLAIGPCVELVKCTGGPISRRIDQLRKLSSNLKILKVKRGELAAKESDTKTQIELAQERGKLPLQEVLHWLKNVEGVKSEVRDIEESFETHKARCFFSNCASRLKLAKQVVDKIREVEELRARQFSDGLVTDQREPKEIMLNPPTIFGDSTTDRIMKLLMEPKIWKVGVYGMGGVGKTTIMKAVHDKLLAKETFDNVIWVTATKDNLGGIEGLQKKIAQRLGDDFFTKISSNEDKVIRASMLSHKLQQVGKFVLIIDDLWEKIRLDEVGIPEPNEENKESKVVVISRQVPVCNSMETQENVEVKCLSEEAAWELFVSKTGEEVHMSDIKPLAKRVSKECAGLPLAIITVGCSMRRKHSTNEWSNAVNELKNSRGDDLDMDDKVFKILRFSYDSLKEKAKSCFLYCAFYPEDYQIDTALLIEHWMAEGYTSKGRPTSEYCGTWDREKEINKGFHILEELKDSCLLENVKVFARRDNVYVKMHDLVRDLAIQIMRELNFISKAGLELRRWPQEEFGKACKISLVDVYLETFPDQPSCPNLSTLFLGKANLVMQEWKMSIPRMFFSQMPALQVLDISFLEVVELPESLSELANLRALFLENLKVKKIPSLGKLMGLMLLSMRDSWIEETPEGMEALVNLRFLNLDGTRGLRNFDADLISKLTLLEELRMRSSVVLAKSSRIAAKCIQVIANLKHLTNLSISFQEFDNYLKAVECIQWNKLKSFHLGMSLTLFYDAYKIFPSGNYSRKLVSIAFFDGNWSSFQFPRDTEVLWFNGCVIPNLSGSQCLKNLGYVKEVYLIQCNFSERPRIKDHVHTLFRDDNSPELLASSEICTLDWYFRLEVFSRGSLSKGCLENLKYLIVSDCQLKNLLTVNTLQELKNLEFMRIAYCK</sequence>
<dbReference type="InterPro" id="IPR027417">
    <property type="entry name" value="P-loop_NTPase"/>
</dbReference>
<evidence type="ECO:0000313" key="10">
    <source>
        <dbReference type="Proteomes" id="UP001417504"/>
    </source>
</evidence>
<feature type="region of interest" description="Disordered" evidence="5">
    <location>
        <begin position="1"/>
        <end position="44"/>
    </location>
</feature>
<dbReference type="PRINTS" id="PR00364">
    <property type="entry name" value="DISEASERSIST"/>
</dbReference>
<dbReference type="FunFam" id="3.40.50.300:FF:001091">
    <property type="entry name" value="Probable disease resistance protein At1g61300"/>
    <property type="match status" value="1"/>
</dbReference>